<reference evidence="2 3" key="1">
    <citation type="journal article" date="2019" name="Sci. Rep.">
        <title>Orb-weaving spider Araneus ventricosus genome elucidates the spidroin gene catalogue.</title>
        <authorList>
            <person name="Kono N."/>
            <person name="Nakamura H."/>
            <person name="Ohtoshi R."/>
            <person name="Moran D.A.P."/>
            <person name="Shinohara A."/>
            <person name="Yoshida Y."/>
            <person name="Fujiwara M."/>
            <person name="Mori M."/>
            <person name="Tomita M."/>
            <person name="Arakawa K."/>
        </authorList>
    </citation>
    <scope>NUCLEOTIDE SEQUENCE [LARGE SCALE GENOMIC DNA]</scope>
</reference>
<evidence type="ECO:0000313" key="3">
    <source>
        <dbReference type="Proteomes" id="UP000499080"/>
    </source>
</evidence>
<gene>
    <name evidence="2" type="ORF">AVEN_179931_1</name>
</gene>
<comment type="caution">
    <text evidence="2">The sequence shown here is derived from an EMBL/GenBank/DDBJ whole genome shotgun (WGS) entry which is preliminary data.</text>
</comment>
<dbReference type="EMBL" id="BGPR01002519">
    <property type="protein sequence ID" value="GBM74831.1"/>
    <property type="molecule type" value="Genomic_DNA"/>
</dbReference>
<dbReference type="AlphaFoldDB" id="A0A4Y2IAU2"/>
<feature type="transmembrane region" description="Helical" evidence="1">
    <location>
        <begin position="57"/>
        <end position="76"/>
    </location>
</feature>
<dbReference type="OrthoDB" id="6454482at2759"/>
<organism evidence="2 3">
    <name type="scientific">Araneus ventricosus</name>
    <name type="common">Orbweaver spider</name>
    <name type="synonym">Epeira ventricosa</name>
    <dbReference type="NCBI Taxonomy" id="182803"/>
    <lineage>
        <taxon>Eukaryota</taxon>
        <taxon>Metazoa</taxon>
        <taxon>Ecdysozoa</taxon>
        <taxon>Arthropoda</taxon>
        <taxon>Chelicerata</taxon>
        <taxon>Arachnida</taxon>
        <taxon>Araneae</taxon>
        <taxon>Araneomorphae</taxon>
        <taxon>Entelegynae</taxon>
        <taxon>Araneoidea</taxon>
        <taxon>Araneidae</taxon>
        <taxon>Araneus</taxon>
    </lineage>
</organism>
<feature type="transmembrane region" description="Helical" evidence="1">
    <location>
        <begin position="125"/>
        <end position="144"/>
    </location>
</feature>
<feature type="transmembrane region" description="Helical" evidence="1">
    <location>
        <begin position="88"/>
        <end position="105"/>
    </location>
</feature>
<feature type="transmembrane region" description="Helical" evidence="1">
    <location>
        <begin position="28"/>
        <end position="51"/>
    </location>
</feature>
<name>A0A4Y2IAU2_ARAVE</name>
<keyword evidence="1" id="KW-0812">Transmembrane</keyword>
<keyword evidence="1" id="KW-0472">Membrane</keyword>
<keyword evidence="3" id="KW-1185">Reference proteome</keyword>
<proteinExistence type="predicted"/>
<dbReference type="Proteomes" id="UP000499080">
    <property type="component" value="Unassembled WGS sequence"/>
</dbReference>
<keyword evidence="1" id="KW-1133">Transmembrane helix</keyword>
<evidence type="ECO:0000256" key="1">
    <source>
        <dbReference type="SAM" id="Phobius"/>
    </source>
</evidence>
<protein>
    <submittedName>
        <fullName evidence="2">Uncharacterized protein</fullName>
    </submittedName>
</protein>
<feature type="non-terminal residue" evidence="2">
    <location>
        <position position="157"/>
    </location>
</feature>
<evidence type="ECO:0000313" key="2">
    <source>
        <dbReference type="EMBL" id="GBM74831.1"/>
    </source>
</evidence>
<accession>A0A4Y2IAU2</accession>
<sequence>MSAFCIPKFLTGLKDPERLEKRLMAINILAFAVLTTTLIICSAAEAVHLLYQDSIAKVFFLSVGFRLFTFILAICLQYKQKKDGELNSYTLSLFWILFTVCNFFTSPFFDILRGKLGDITDSATFMFGVLTFIILVAETALSLFTDPQYSVIWDAEK</sequence>